<dbReference type="Proteomes" id="UP001204015">
    <property type="component" value="Unassembled WGS sequence"/>
</dbReference>
<dbReference type="Pfam" id="PF13155">
    <property type="entry name" value="Toprim_2"/>
    <property type="match status" value="1"/>
</dbReference>
<protein>
    <submittedName>
        <fullName evidence="1">DUF3991 and toprim domain-containing protein</fullName>
    </submittedName>
</protein>
<proteinExistence type="predicted"/>
<sequence length="399" mass="44927">MANIFDELRQKVSIEEVASCLGYKVNPKAGTRGAYLEMQLFGGGDKKLDTIVIRKGRNGNADSYFHRSTGTGGSVIDFVRENCSGLGARSGNKWKDVFDVFSRFTSLPREAFHLEESARQWEQGKAPESFDLSRFEVRPITEDPDTAGLIFGQRALSEDTVRTFSPWIDLIRDTHSPYTHPCLGFPYREPGADQIVGFELRGYGTFKGKASGTNSTTAAWIVDMSDGHYPPDVRNIYFAESAYDMMAFWQQNRLALKPESAVFVSVGGQLSSRQVSGLMNYYPRANIVDCFDNDVYGRIYGIRTAAIVSDIHLQVVKCDDCARFNANGKCFSIPLDQVSTTAFCKEVPVSSRYRQHTAPKNFKDWNDVVMGLPEREKVTPSKHQRDEKLEHYRLPGVRR</sequence>
<organism evidence="1 2">
    <name type="scientific">Segatella cerevisiae</name>
    <dbReference type="NCBI Taxonomy" id="2053716"/>
    <lineage>
        <taxon>Bacteria</taxon>
        <taxon>Pseudomonadati</taxon>
        <taxon>Bacteroidota</taxon>
        <taxon>Bacteroidia</taxon>
        <taxon>Bacteroidales</taxon>
        <taxon>Prevotellaceae</taxon>
        <taxon>Segatella</taxon>
    </lineage>
</organism>
<reference evidence="1 2" key="1">
    <citation type="submission" date="2022-06" db="EMBL/GenBank/DDBJ databases">
        <title>A taxonomic note on the genus Prevotella: Description of four novel genera and emended description of the genera Hallella and Xylanibacter.</title>
        <authorList>
            <person name="Hitch T.C.A."/>
        </authorList>
    </citation>
    <scope>NUCLEOTIDE SEQUENCE [LARGE SCALE GENOMIC DNA]</scope>
    <source>
        <strain evidence="1 2">DSM 100619</strain>
    </source>
</reference>
<keyword evidence="2" id="KW-1185">Reference proteome</keyword>
<dbReference type="RefSeq" id="WP_252761314.1">
    <property type="nucleotide sequence ID" value="NZ_JAMXLY010000033.1"/>
</dbReference>
<gene>
    <name evidence="1" type="ORF">NG821_08920</name>
</gene>
<accession>A0ABT1BXZ4</accession>
<name>A0ABT1BXZ4_9BACT</name>
<evidence type="ECO:0000313" key="1">
    <source>
        <dbReference type="EMBL" id="MCO6025956.1"/>
    </source>
</evidence>
<comment type="caution">
    <text evidence="1">The sequence shown here is derived from an EMBL/GenBank/DDBJ whole genome shotgun (WGS) entry which is preliminary data.</text>
</comment>
<evidence type="ECO:0000313" key="2">
    <source>
        <dbReference type="Proteomes" id="UP001204015"/>
    </source>
</evidence>
<dbReference type="EMBL" id="JAMXLY010000033">
    <property type="protein sequence ID" value="MCO6025956.1"/>
    <property type="molecule type" value="Genomic_DNA"/>
</dbReference>